<sequence length="1179" mass="133012">MSAAQAGQWLRYWRNSLADAESGSGAMTHKALSEYQKVPAEIIGQGCLDKESDALNLLFKDVPDETKFIKLTLRPAAYRVKQEHEHSKSSSSGFPETITPVICPVWLSREGHLLPAGKPQIPRDLLSPQYDDKFTLASVQDLDRFLDQQTIQIYSEQEASALFSKQPDFDKATSPWSLYIASARELFKLCDRERLKARYTNQNGGYLKKIEDAISGSYQILKLYDWLAECKESLPLAESYALENNTQHFPCANALTQLVTRAGHSNSRFPLAAAQRDALAQVMTMQPGEILAVNGPPGTGKTTFVLSVVASLWVEAAWKETQPPLIIAASTNNQAVTNIIEAFGKDFEENNDPLSGRWLPEMKSYGGYFPAPSLEGEAAKHYHTPSFYKLLENEDYVDRAESAFLTRAQAVLQGTDLTTVKQVKQKIWKEINACYQLMAELEVSWKNFDKLQLKRQQMEPEKRRTALQAELLTLKQDLIGVEDSLTGWLKFCADESLLLSLLDVVPAVANKRRAKRKQFIKNNFSSLACTLADDCSAERLEARLEDWLKKQRKNIEYLEQQLGQIATLQKQYQLAEEEWLQLSAPFRNKKTATASWDEIDRSLDVSLRFRLFQLAVHYWEARWLLDYQEHDREMLIRNRNGNDAQGLKAVRARWARRMCLTPCIVSTLYSLPGYMTYKVFESEGVFNNEYLINEIDLLIIDEAGQVAPDVAAASFALARRALVIGDVHQIQPVSSQSPVIDIGNLMQHQLLANAADYNELCQQGRSVVEGSVMQIAQQASRYHYLPEAEAGMFLREHRRCYDELISFCNELCYHGLLEPKRGSIDAAEKRPPFPALGYLHIDGLAESPPAGSRINRLEANTIADWLADKRAELEAFYGAKLENIVGVVTPFKAQERLIAEACKSRGIDVGRTEGKMTVGTVHALQGAERKIVLFSAVYSRHSNGRFIDKDSSMLNVAVSRAKDSFLVFGDMEAIDASPRGTPRHLLGEYLARRTDSELIFSVGARPDLLLSCREPRVINNAEAHDACLTEILQLAQQRVVIVSPWVSLFRLRESGILSAMQQAVARDISVELYTDYRFNTFINNRFDEEKNTQFSACCMELTAHGIAVRVVNKVHSKLLMADNNFICIGSYNWASAQRQGEYKNFETSVLYSGELKDEIHIQLASLQERIRSDFSTETT</sequence>
<dbReference type="Proteomes" id="UP000192900">
    <property type="component" value="Chromosome"/>
</dbReference>
<gene>
    <name evidence="7" type="ORF">B1H58_04500</name>
</gene>
<evidence type="ECO:0000259" key="6">
    <source>
        <dbReference type="PROSITE" id="PS50035"/>
    </source>
</evidence>
<dbReference type="Pfam" id="PF13091">
    <property type="entry name" value="PLDc_2"/>
    <property type="match status" value="1"/>
</dbReference>
<dbReference type="CDD" id="cd18808">
    <property type="entry name" value="SF1_C_Upf1"/>
    <property type="match status" value="1"/>
</dbReference>
<dbReference type="AlphaFoldDB" id="A0A1W6B2M3"/>
<evidence type="ECO:0000313" key="7">
    <source>
        <dbReference type="EMBL" id="ARJ41341.1"/>
    </source>
</evidence>
<name>A0A1W6B2M3_9GAMM</name>
<dbReference type="InterPro" id="IPR050534">
    <property type="entry name" value="Coronavir_polyprotein_1ab"/>
</dbReference>
<dbReference type="Pfam" id="PF13087">
    <property type="entry name" value="AAA_12"/>
    <property type="match status" value="1"/>
</dbReference>
<evidence type="ECO:0000256" key="1">
    <source>
        <dbReference type="ARBA" id="ARBA00007913"/>
    </source>
</evidence>
<dbReference type="EMBL" id="CP019706">
    <property type="protein sequence ID" value="ARJ41341.1"/>
    <property type="molecule type" value="Genomic_DNA"/>
</dbReference>
<dbReference type="GO" id="GO:0043139">
    <property type="term" value="F:5'-3' DNA helicase activity"/>
    <property type="evidence" value="ECO:0007669"/>
    <property type="project" value="TreeGrafter"/>
</dbReference>
<dbReference type="Pfam" id="PF13086">
    <property type="entry name" value="AAA_11"/>
    <property type="match status" value="1"/>
</dbReference>
<protein>
    <recommendedName>
        <fullName evidence="6">PLD phosphodiesterase domain-containing protein</fullName>
    </recommendedName>
</protein>
<dbReference type="InterPro" id="IPR016834">
    <property type="entry name" value="UCP026306"/>
</dbReference>
<dbReference type="InterPro" id="IPR041679">
    <property type="entry name" value="DNA2/NAM7-like_C"/>
</dbReference>
<dbReference type="InterPro" id="IPR047187">
    <property type="entry name" value="SF1_C_Upf1"/>
</dbReference>
<dbReference type="SUPFAM" id="SSF52540">
    <property type="entry name" value="P-loop containing nucleoside triphosphate hydrolases"/>
    <property type="match status" value="1"/>
</dbReference>
<dbReference type="InterPro" id="IPR025202">
    <property type="entry name" value="PLD-like_dom"/>
</dbReference>
<dbReference type="PANTHER" id="PTHR43788">
    <property type="entry name" value="DNA2/NAM7 HELICASE FAMILY MEMBER"/>
    <property type="match status" value="1"/>
</dbReference>
<dbReference type="KEGG" id="palh:B1H58_04500"/>
<dbReference type="PROSITE" id="PS50035">
    <property type="entry name" value="PLD"/>
    <property type="match status" value="1"/>
</dbReference>
<dbReference type="RefSeq" id="WP_167373282.1">
    <property type="nucleotide sequence ID" value="NZ_CP019706.1"/>
</dbReference>
<feature type="domain" description="PLD phosphodiesterase" evidence="6">
    <location>
        <begin position="1110"/>
        <end position="1137"/>
    </location>
</feature>
<proteinExistence type="inferred from homology"/>
<dbReference type="STRING" id="1891675.B1H58_04500"/>
<dbReference type="GO" id="GO:0016787">
    <property type="term" value="F:hydrolase activity"/>
    <property type="evidence" value="ECO:0007669"/>
    <property type="project" value="UniProtKB-KW"/>
</dbReference>
<keyword evidence="2" id="KW-0547">Nucleotide-binding</keyword>
<keyword evidence="4" id="KW-0347">Helicase</keyword>
<evidence type="ECO:0000256" key="4">
    <source>
        <dbReference type="ARBA" id="ARBA00022806"/>
    </source>
</evidence>
<evidence type="ECO:0000256" key="3">
    <source>
        <dbReference type="ARBA" id="ARBA00022801"/>
    </source>
</evidence>
<accession>A0A1W6B2M3</accession>
<keyword evidence="5" id="KW-0067">ATP-binding</keyword>
<dbReference type="InterPro" id="IPR001736">
    <property type="entry name" value="PLipase_D/transphosphatidylase"/>
</dbReference>
<dbReference type="InterPro" id="IPR027417">
    <property type="entry name" value="P-loop_NTPase"/>
</dbReference>
<keyword evidence="3" id="KW-0378">Hydrolase</keyword>
<dbReference type="SUPFAM" id="SSF56024">
    <property type="entry name" value="Phospholipase D/nuclease"/>
    <property type="match status" value="1"/>
</dbReference>
<dbReference type="InterPro" id="IPR041677">
    <property type="entry name" value="DNA2/NAM7_AAA_11"/>
</dbReference>
<comment type="similarity">
    <text evidence="1">Belongs to the DNA2/NAM7 helicase family.</text>
</comment>
<dbReference type="GO" id="GO:0006793">
    <property type="term" value="P:phosphorus metabolic process"/>
    <property type="evidence" value="ECO:0007669"/>
    <property type="project" value="UniProtKB-ARBA"/>
</dbReference>
<dbReference type="Gene3D" id="3.30.870.10">
    <property type="entry name" value="Endonuclease Chain A"/>
    <property type="match status" value="1"/>
</dbReference>
<reference evidence="7 8" key="1">
    <citation type="submission" date="2017-02" db="EMBL/GenBank/DDBJ databases">
        <title>Complete genome sequence of the drought resistance-promoting endophyte Pantoea alhagi LTYR-11Z.</title>
        <authorList>
            <person name="Zhang L."/>
        </authorList>
    </citation>
    <scope>NUCLEOTIDE SEQUENCE [LARGE SCALE GENOMIC DNA]</scope>
    <source>
        <strain evidence="7 8">LTYR-11Z</strain>
    </source>
</reference>
<dbReference type="GO" id="GO:0005524">
    <property type="term" value="F:ATP binding"/>
    <property type="evidence" value="ECO:0007669"/>
    <property type="project" value="UniProtKB-KW"/>
</dbReference>
<evidence type="ECO:0000256" key="2">
    <source>
        <dbReference type="ARBA" id="ARBA00022741"/>
    </source>
</evidence>
<dbReference type="PIRSF" id="PIRSF026306">
    <property type="entry name" value="UCP026306"/>
    <property type="match status" value="1"/>
</dbReference>
<dbReference type="PANTHER" id="PTHR43788:SF8">
    <property type="entry name" value="DNA-BINDING PROTEIN SMUBP-2"/>
    <property type="match status" value="1"/>
</dbReference>
<dbReference type="Gene3D" id="3.40.50.300">
    <property type="entry name" value="P-loop containing nucleotide triphosphate hydrolases"/>
    <property type="match status" value="3"/>
</dbReference>
<evidence type="ECO:0000256" key="5">
    <source>
        <dbReference type="ARBA" id="ARBA00022840"/>
    </source>
</evidence>
<keyword evidence="8" id="KW-1185">Reference proteome</keyword>
<organism evidence="7 8">
    <name type="scientific">Pantoea alhagi</name>
    <dbReference type="NCBI Taxonomy" id="1891675"/>
    <lineage>
        <taxon>Bacteria</taxon>
        <taxon>Pseudomonadati</taxon>
        <taxon>Pseudomonadota</taxon>
        <taxon>Gammaproteobacteria</taxon>
        <taxon>Enterobacterales</taxon>
        <taxon>Erwiniaceae</taxon>
        <taxon>Pantoea</taxon>
    </lineage>
</organism>
<evidence type="ECO:0000313" key="8">
    <source>
        <dbReference type="Proteomes" id="UP000192900"/>
    </source>
</evidence>